<evidence type="ECO:0000259" key="2">
    <source>
        <dbReference type="PROSITE" id="PS50848"/>
    </source>
</evidence>
<dbReference type="Gene3D" id="3.30.530.20">
    <property type="match status" value="1"/>
</dbReference>
<dbReference type="Pfam" id="PF01852">
    <property type="entry name" value="START"/>
    <property type="match status" value="1"/>
</dbReference>
<keyword evidence="1" id="KW-1133">Transmembrane helix</keyword>
<keyword evidence="1" id="KW-0812">Transmembrane</keyword>
<evidence type="ECO:0000313" key="4">
    <source>
        <dbReference type="Proteomes" id="UP000825935"/>
    </source>
</evidence>
<proteinExistence type="predicted"/>
<dbReference type="EMBL" id="CM035406">
    <property type="protein sequence ID" value="KAH7447903.1"/>
    <property type="molecule type" value="Genomic_DNA"/>
</dbReference>
<protein>
    <recommendedName>
        <fullName evidence="2">START domain-containing protein</fullName>
    </recommendedName>
</protein>
<dbReference type="InterPro" id="IPR051213">
    <property type="entry name" value="START_lipid_transfer"/>
</dbReference>
<gene>
    <name evidence="3" type="ORF">KP509_01G126600</name>
</gene>
<evidence type="ECO:0000313" key="3">
    <source>
        <dbReference type="EMBL" id="KAH7447900.1"/>
    </source>
</evidence>
<name>A0A8T2VKY4_CERRI</name>
<dbReference type="Proteomes" id="UP000825935">
    <property type="component" value="Chromosome 1"/>
</dbReference>
<feature type="transmembrane region" description="Helical" evidence="1">
    <location>
        <begin position="18"/>
        <end position="36"/>
    </location>
</feature>
<dbReference type="SUPFAM" id="SSF55961">
    <property type="entry name" value="Bet v1-like"/>
    <property type="match status" value="1"/>
</dbReference>
<organism evidence="3 4">
    <name type="scientific">Ceratopteris richardii</name>
    <name type="common">Triangle waterfern</name>
    <dbReference type="NCBI Taxonomy" id="49495"/>
    <lineage>
        <taxon>Eukaryota</taxon>
        <taxon>Viridiplantae</taxon>
        <taxon>Streptophyta</taxon>
        <taxon>Embryophyta</taxon>
        <taxon>Tracheophyta</taxon>
        <taxon>Polypodiopsida</taxon>
        <taxon>Polypodiidae</taxon>
        <taxon>Polypodiales</taxon>
        <taxon>Pteridineae</taxon>
        <taxon>Pteridaceae</taxon>
        <taxon>Parkerioideae</taxon>
        <taxon>Ceratopteris</taxon>
    </lineage>
</organism>
<keyword evidence="1" id="KW-0472">Membrane</keyword>
<dbReference type="PROSITE" id="PS50848">
    <property type="entry name" value="START"/>
    <property type="match status" value="1"/>
</dbReference>
<dbReference type="EMBL" id="CM035406">
    <property type="protein sequence ID" value="KAH7447900.1"/>
    <property type="molecule type" value="Genomic_DNA"/>
</dbReference>
<dbReference type="OMA" id="QANEKWE"/>
<dbReference type="PANTHER" id="PTHR19308:SF13">
    <property type="entry name" value="OS02G0468400 PROTEIN"/>
    <property type="match status" value="1"/>
</dbReference>
<dbReference type="PANTHER" id="PTHR19308">
    <property type="entry name" value="PHOSPHATIDYLCHOLINE TRANSFER PROTEIN"/>
    <property type="match status" value="1"/>
</dbReference>
<sequence>MNWAIAFPETDWWKSSGLNGWATCIVVGFLFGIYVSRTLRRTLVHLCSAKGSAKVSSPSRYGADIVNGGFVPIITEADLQNLLQLFDDDEHSGGISWIPVVDKHNDCISYCAKTREAQHESPIEYLSTSLFRNCSCKQLKDFYMDSEYRFKWDKTLESYEILHVNEKAGYEIGRFVRRFPFVRPREYVLAWRIWEGGDGSYYYFAKHCEHPNAPRSSKYTRVEHYVSGWRIRRDGDHCEVKMWHKEEMTSMAKMAFSYRIWNYMCDMERSLRKYRPAQSSGLQIPRIPVALENASMTRSNLVKDSTSGYKKKKLSMKGSGRWMANGMLVLGGAMFCARRSAPLGAKIAAVYAINKLVKPSTSTRPVQHHLPGL</sequence>
<dbReference type="InterPro" id="IPR023393">
    <property type="entry name" value="START-like_dom_sf"/>
</dbReference>
<dbReference type="InterPro" id="IPR002913">
    <property type="entry name" value="START_lipid-bd_dom"/>
</dbReference>
<dbReference type="GO" id="GO:0005737">
    <property type="term" value="C:cytoplasm"/>
    <property type="evidence" value="ECO:0007669"/>
    <property type="project" value="UniProtKB-ARBA"/>
</dbReference>
<dbReference type="AlphaFoldDB" id="A0A8T2VKY4"/>
<dbReference type="GO" id="GO:0008289">
    <property type="term" value="F:lipid binding"/>
    <property type="evidence" value="ECO:0007669"/>
    <property type="project" value="InterPro"/>
</dbReference>
<accession>A0A8T2VKY4</accession>
<reference evidence="3" key="1">
    <citation type="submission" date="2021-08" db="EMBL/GenBank/DDBJ databases">
        <title>WGS assembly of Ceratopteris richardii.</title>
        <authorList>
            <person name="Marchant D.B."/>
            <person name="Chen G."/>
            <person name="Jenkins J."/>
            <person name="Shu S."/>
            <person name="Leebens-Mack J."/>
            <person name="Grimwood J."/>
            <person name="Schmutz J."/>
            <person name="Soltis P."/>
            <person name="Soltis D."/>
            <person name="Chen Z.-H."/>
        </authorList>
    </citation>
    <scope>NUCLEOTIDE SEQUENCE</scope>
    <source>
        <strain evidence="3">Whitten #5841</strain>
        <tissue evidence="3">Leaf</tissue>
    </source>
</reference>
<evidence type="ECO:0000256" key="1">
    <source>
        <dbReference type="SAM" id="Phobius"/>
    </source>
</evidence>
<keyword evidence="4" id="KW-1185">Reference proteome</keyword>
<comment type="caution">
    <text evidence="3">The sequence shown here is derived from an EMBL/GenBank/DDBJ whole genome shotgun (WGS) entry which is preliminary data.</text>
</comment>
<feature type="domain" description="START" evidence="2">
    <location>
        <begin position="97"/>
        <end position="276"/>
    </location>
</feature>
<dbReference type="OrthoDB" id="5403181at2759"/>